<evidence type="ECO:0008006" key="9">
    <source>
        <dbReference type="Google" id="ProtNLM"/>
    </source>
</evidence>
<dbReference type="Gene3D" id="1.10.357.140">
    <property type="entry name" value="UbiA prenyltransferase"/>
    <property type="match status" value="1"/>
</dbReference>
<feature type="transmembrane region" description="Helical" evidence="7">
    <location>
        <begin position="138"/>
        <end position="156"/>
    </location>
</feature>
<keyword evidence="3" id="KW-0808">Transferase</keyword>
<feature type="transmembrane region" description="Helical" evidence="7">
    <location>
        <begin position="324"/>
        <end position="342"/>
    </location>
</feature>
<feature type="transmembrane region" description="Helical" evidence="7">
    <location>
        <begin position="109"/>
        <end position="126"/>
    </location>
</feature>
<feature type="transmembrane region" description="Helical" evidence="7">
    <location>
        <begin position="287"/>
        <end position="304"/>
    </location>
</feature>
<keyword evidence="6 7" id="KW-0472">Membrane</keyword>
<accession>A0A7S2R0V2</accession>
<dbReference type="NCBIfam" id="NF009525">
    <property type="entry name" value="PRK12887.1"/>
    <property type="match status" value="1"/>
</dbReference>
<evidence type="ECO:0000256" key="5">
    <source>
        <dbReference type="ARBA" id="ARBA00022989"/>
    </source>
</evidence>
<dbReference type="PANTHER" id="PTHR43009:SF7">
    <property type="entry name" value="HOMOGENTISATE GERANYLGERANYLTRANSFERASE, CHLOROPLASTIC"/>
    <property type="match status" value="1"/>
</dbReference>
<name>A0A7S2R0V2_9STRA</name>
<keyword evidence="4 7" id="KW-0812">Transmembrane</keyword>
<feature type="transmembrane region" description="Helical" evidence="7">
    <location>
        <begin position="35"/>
        <end position="53"/>
    </location>
</feature>
<dbReference type="InterPro" id="IPR044878">
    <property type="entry name" value="UbiA_sf"/>
</dbReference>
<dbReference type="InterPro" id="IPR000537">
    <property type="entry name" value="UbiA_prenyltransferase"/>
</dbReference>
<feature type="transmembrane region" description="Helical" evidence="7">
    <location>
        <begin position="208"/>
        <end position="225"/>
    </location>
</feature>
<evidence type="ECO:0000256" key="4">
    <source>
        <dbReference type="ARBA" id="ARBA00022692"/>
    </source>
</evidence>
<dbReference type="PANTHER" id="PTHR43009">
    <property type="entry name" value="HOMOGENTISATE SOLANESYLTRANSFERASE, CHLOROPLASTIC"/>
    <property type="match status" value="1"/>
</dbReference>
<comment type="subcellular location">
    <subcellularLocation>
        <location evidence="1">Membrane</location>
        <topology evidence="1">Multi-pass membrane protein</topology>
    </subcellularLocation>
</comment>
<evidence type="ECO:0000256" key="7">
    <source>
        <dbReference type="SAM" id="Phobius"/>
    </source>
</evidence>
<evidence type="ECO:0000256" key="6">
    <source>
        <dbReference type="ARBA" id="ARBA00023136"/>
    </source>
</evidence>
<evidence type="ECO:0000256" key="2">
    <source>
        <dbReference type="ARBA" id="ARBA00005985"/>
    </source>
</evidence>
<dbReference type="GO" id="GO:0016765">
    <property type="term" value="F:transferase activity, transferring alkyl or aryl (other than methyl) groups"/>
    <property type="evidence" value="ECO:0007669"/>
    <property type="project" value="InterPro"/>
</dbReference>
<gene>
    <name evidence="8" type="ORF">EANT1437_LOCUS1358</name>
</gene>
<dbReference type="GO" id="GO:0016020">
    <property type="term" value="C:membrane"/>
    <property type="evidence" value="ECO:0007669"/>
    <property type="project" value="UniProtKB-SubCell"/>
</dbReference>
<feature type="transmembrane region" description="Helical" evidence="7">
    <location>
        <begin position="162"/>
        <end position="182"/>
    </location>
</feature>
<dbReference type="AlphaFoldDB" id="A0A7S2R0V2"/>
<sequence>MTVRVNGDSSVVVVEDQKSLPFWKVLWRFTRPHTIIGSAMAIPALHLFAAPTFQAAFQPAVLRSIVFAMFPSLLMNLYITGLNQITDVDIDKVNKPQLPMASGDLSPTAANWIVSISLLVSLAWGMSHPVLGTQGLNVALWGSMLLGTLYSLPPFRLKRFPFLAAFCIVSVRGAVINAGFFAHAQAAAFGGSIATTTVWNCLCSDPRCLLSSLFFAVFGLVIALMKDVPDYTGDALFNIRSFTVRAGPKTIFHSMRRLLTTAFLAVGAIFARSAFQALSSNNNNPTLLMASRILVSASSIAAGISVHKRSNNVDPENSTQTYSYYMHLWKLFYLSYFVLPFVR</sequence>
<organism evidence="8">
    <name type="scientific">Eucampia antarctica</name>
    <dbReference type="NCBI Taxonomy" id="49252"/>
    <lineage>
        <taxon>Eukaryota</taxon>
        <taxon>Sar</taxon>
        <taxon>Stramenopiles</taxon>
        <taxon>Ochrophyta</taxon>
        <taxon>Bacillariophyta</taxon>
        <taxon>Mediophyceae</taxon>
        <taxon>Biddulphiophycidae</taxon>
        <taxon>Hemiaulales</taxon>
        <taxon>Hemiaulaceae</taxon>
        <taxon>Eucampia</taxon>
    </lineage>
</organism>
<proteinExistence type="inferred from homology"/>
<comment type="similarity">
    <text evidence="2">Belongs to the UbiA prenyltransferase family.</text>
</comment>
<keyword evidence="5 7" id="KW-1133">Transmembrane helix</keyword>
<evidence type="ECO:0000256" key="1">
    <source>
        <dbReference type="ARBA" id="ARBA00004141"/>
    </source>
</evidence>
<reference evidence="8" key="1">
    <citation type="submission" date="2021-01" db="EMBL/GenBank/DDBJ databases">
        <authorList>
            <person name="Corre E."/>
            <person name="Pelletier E."/>
            <person name="Niang G."/>
            <person name="Scheremetjew M."/>
            <person name="Finn R."/>
            <person name="Kale V."/>
            <person name="Holt S."/>
            <person name="Cochrane G."/>
            <person name="Meng A."/>
            <person name="Brown T."/>
            <person name="Cohen L."/>
        </authorList>
    </citation>
    <scope>NUCLEOTIDE SEQUENCE</scope>
    <source>
        <strain evidence="8">CCMP1452</strain>
    </source>
</reference>
<dbReference type="Pfam" id="PF01040">
    <property type="entry name" value="UbiA"/>
    <property type="match status" value="1"/>
</dbReference>
<feature type="transmembrane region" description="Helical" evidence="7">
    <location>
        <begin position="258"/>
        <end position="275"/>
    </location>
</feature>
<evidence type="ECO:0000256" key="3">
    <source>
        <dbReference type="ARBA" id="ARBA00022679"/>
    </source>
</evidence>
<protein>
    <recommendedName>
        <fullName evidence="9">Homogentisate phytyltransferase</fullName>
    </recommendedName>
</protein>
<feature type="transmembrane region" description="Helical" evidence="7">
    <location>
        <begin position="60"/>
        <end position="79"/>
    </location>
</feature>
<dbReference type="EMBL" id="HBHI01002709">
    <property type="protein sequence ID" value="CAD9657557.1"/>
    <property type="molecule type" value="Transcribed_RNA"/>
</dbReference>
<evidence type="ECO:0000313" key="8">
    <source>
        <dbReference type="EMBL" id="CAD9657557.1"/>
    </source>
</evidence>